<sequence length="591" mass="64973">MWADSESDVDYLNFSEVSELICEMLADDRMLPMSLGVYGTWGVGKSSVLQLVSKELQKDEKNIIVDFDAWLYQDFDEAKAALMSVIANKVFEATPESLKDKALSLLKRTNKLRLLGLVADVGAAAVGAPTFGAFSKASSALEDMFEGEANEQDVADLKAAAKAGKERVAGLVEPKSPRNPPREIDAYRAEFEQLLLDLDRRLVIFVDNLDRCLPPKAIATLEAMRLFLFLPRTAFIVAADEQMIRHAVAKHFANPSAEHVTDYLDKLIQVPVRVPKLGVQEVRAYLFMLLASQSAAAPNKIEALRSFLVEHLRRSWSSEPPFTVDQVADRLGLSEDDEFRRSLDTVDRLASLLALSKRINGNPRIVKRMLNVVRMRTSVAKRRRMAIGEAIIAKLVLFERCTDENAIKELHRLIGEAPDGKAELLSELEANPAIAGMERCPSDWTAHAAFVSDWAQLAPPLGGVDLRPAVYLARETLAMRFTTSRLSAKTKAAIEVLVATATMKSAASKAALDDIDAAEVADAMDEVISSFGRNPDWDRTRSDVRGAVLMARRWPAAQEKLVRFVGGLPASPPWLTALMQSSTAADGGARA</sequence>
<protein>
    <submittedName>
        <fullName evidence="2">NTPase KAP</fullName>
    </submittedName>
</protein>
<gene>
    <name evidence="2" type="ORF">DI565_16445</name>
</gene>
<comment type="caution">
    <text evidence="2">The sequence shown here is derived from an EMBL/GenBank/DDBJ whole genome shotgun (WGS) entry which is preliminary data.</text>
</comment>
<dbReference type="SUPFAM" id="SSF52540">
    <property type="entry name" value="P-loop containing nucleoside triphosphate hydrolases"/>
    <property type="match status" value="1"/>
</dbReference>
<dbReference type="InterPro" id="IPR027417">
    <property type="entry name" value="P-loop_NTPase"/>
</dbReference>
<dbReference type="PANTHER" id="PTHR22674:SF6">
    <property type="entry name" value="NTPASE KAP FAMILY P-LOOP DOMAIN-CONTAINING PROTEIN 1"/>
    <property type="match status" value="1"/>
</dbReference>
<evidence type="ECO:0000313" key="3">
    <source>
        <dbReference type="Proteomes" id="UP000249577"/>
    </source>
</evidence>
<reference evidence="2 3" key="1">
    <citation type="submission" date="2017-08" db="EMBL/GenBank/DDBJ databases">
        <title>Infants hospitalized years apart are colonized by the same room-sourced microbial strains.</title>
        <authorList>
            <person name="Brooks B."/>
            <person name="Olm M.R."/>
            <person name="Firek B.A."/>
            <person name="Baker R."/>
            <person name="Thomas B.C."/>
            <person name="Morowitz M.J."/>
            <person name="Banfield J.F."/>
        </authorList>
    </citation>
    <scope>NUCLEOTIDE SEQUENCE [LARGE SCALE GENOMIC DNA]</scope>
    <source>
        <strain evidence="2">S2_005_003_R2_43</strain>
    </source>
</reference>
<dbReference type="InterPro" id="IPR011646">
    <property type="entry name" value="KAP_P-loop"/>
</dbReference>
<dbReference type="PANTHER" id="PTHR22674">
    <property type="entry name" value="NTPASE, KAP FAMILY P-LOOP DOMAIN-CONTAINING 1"/>
    <property type="match status" value="1"/>
</dbReference>
<dbReference type="EMBL" id="QFPN01000009">
    <property type="protein sequence ID" value="PZQ12410.1"/>
    <property type="molecule type" value="Genomic_DNA"/>
</dbReference>
<dbReference type="InterPro" id="IPR052754">
    <property type="entry name" value="NTPase_KAP_P-loop"/>
</dbReference>
<dbReference type="Pfam" id="PF07693">
    <property type="entry name" value="KAP_NTPase"/>
    <property type="match status" value="1"/>
</dbReference>
<dbReference type="Proteomes" id="UP000249577">
    <property type="component" value="Unassembled WGS sequence"/>
</dbReference>
<dbReference type="Gene3D" id="3.40.50.300">
    <property type="entry name" value="P-loop containing nucleotide triphosphate hydrolases"/>
    <property type="match status" value="1"/>
</dbReference>
<evidence type="ECO:0000313" key="2">
    <source>
        <dbReference type="EMBL" id="PZQ12410.1"/>
    </source>
</evidence>
<proteinExistence type="predicted"/>
<name>A0A2W5MG86_ANCNO</name>
<accession>A0A2W5MG86</accession>
<organism evidence="2 3">
    <name type="scientific">Ancylobacter novellus</name>
    <name type="common">Thiobacillus novellus</name>
    <dbReference type="NCBI Taxonomy" id="921"/>
    <lineage>
        <taxon>Bacteria</taxon>
        <taxon>Pseudomonadati</taxon>
        <taxon>Pseudomonadota</taxon>
        <taxon>Alphaproteobacteria</taxon>
        <taxon>Hyphomicrobiales</taxon>
        <taxon>Xanthobacteraceae</taxon>
        <taxon>Ancylobacter</taxon>
    </lineage>
</organism>
<dbReference type="AlphaFoldDB" id="A0A2W5MG86"/>
<feature type="domain" description="KAP NTPase" evidence="1">
    <location>
        <begin position="17"/>
        <end position="378"/>
    </location>
</feature>
<evidence type="ECO:0000259" key="1">
    <source>
        <dbReference type="Pfam" id="PF07693"/>
    </source>
</evidence>